<evidence type="ECO:0000313" key="6">
    <source>
        <dbReference type="Proteomes" id="UP000244069"/>
    </source>
</evidence>
<dbReference type="PANTHER" id="PTHR43115">
    <property type="entry name" value="DEHYDROGENASE/REDUCTASE SDR FAMILY MEMBER 11"/>
    <property type="match status" value="1"/>
</dbReference>
<dbReference type="EMBL" id="QBKN01000036">
    <property type="protein sequence ID" value="PTX39772.1"/>
    <property type="molecule type" value="Genomic_DNA"/>
</dbReference>
<sequence>MEDLNNKVVVITGASSGLGAETARQLVAQGAKVALGARRMDRLKELVAELGPENASAFAVDVTRQTEVEAFVADAKSKWGKIDAMLHNAGVMPLAPLAMKRVDEWDQCIDVNLKGVLYGIGAVLPIMQEQGFGQNLFVSSVAGHVINPAGAVYCATKFGVRAIAEALRQEVKQYGPLRTTILSPGAVDTELPGSVKAEGVHEAIAGFYEDQAIPASSFGRAVLFALSQPADVDINEILFRPTKQDM</sequence>
<evidence type="ECO:0000313" key="5">
    <source>
        <dbReference type="EMBL" id="PTX39772.1"/>
    </source>
</evidence>
<evidence type="ECO:0000256" key="1">
    <source>
        <dbReference type="ARBA" id="ARBA00006484"/>
    </source>
</evidence>
<dbReference type="SUPFAM" id="SSF51735">
    <property type="entry name" value="NAD(P)-binding Rossmann-fold domains"/>
    <property type="match status" value="1"/>
</dbReference>
<dbReference type="SMART" id="SM00822">
    <property type="entry name" value="PKS_KR"/>
    <property type="match status" value="1"/>
</dbReference>
<dbReference type="Gene3D" id="3.40.50.720">
    <property type="entry name" value="NAD(P)-binding Rossmann-like Domain"/>
    <property type="match status" value="1"/>
</dbReference>
<evidence type="ECO:0000256" key="2">
    <source>
        <dbReference type="ARBA" id="ARBA00023002"/>
    </source>
</evidence>
<gene>
    <name evidence="5" type="ORF">C8N44_13615</name>
</gene>
<protein>
    <submittedName>
        <fullName evidence="5">NADP-dependent 3-hydroxy acid dehydrogenase YdfG</fullName>
    </submittedName>
</protein>
<dbReference type="FunFam" id="3.40.50.720:FF:000047">
    <property type="entry name" value="NADP-dependent L-serine/L-allo-threonine dehydrogenase"/>
    <property type="match status" value="1"/>
</dbReference>
<dbReference type="PRINTS" id="PR00081">
    <property type="entry name" value="GDHRDH"/>
</dbReference>
<dbReference type="PRINTS" id="PR00080">
    <property type="entry name" value="SDRFAMILY"/>
</dbReference>
<organism evidence="5 6">
    <name type="scientific">Allosediminivita pacifica</name>
    <dbReference type="NCBI Taxonomy" id="1267769"/>
    <lineage>
        <taxon>Bacteria</taxon>
        <taxon>Pseudomonadati</taxon>
        <taxon>Pseudomonadota</taxon>
        <taxon>Alphaproteobacteria</taxon>
        <taxon>Rhodobacterales</taxon>
        <taxon>Paracoccaceae</taxon>
        <taxon>Allosediminivita</taxon>
    </lineage>
</organism>
<keyword evidence="2" id="KW-0560">Oxidoreductase</keyword>
<dbReference type="InterPro" id="IPR002347">
    <property type="entry name" value="SDR_fam"/>
</dbReference>
<comment type="caution">
    <text evidence="5">The sequence shown here is derived from an EMBL/GenBank/DDBJ whole genome shotgun (WGS) entry which is preliminary data.</text>
</comment>
<accession>A0A2T6A7P1</accession>
<evidence type="ECO:0000256" key="3">
    <source>
        <dbReference type="RuleBase" id="RU000363"/>
    </source>
</evidence>
<dbReference type="Proteomes" id="UP000244069">
    <property type="component" value="Unassembled WGS sequence"/>
</dbReference>
<dbReference type="InterPro" id="IPR036291">
    <property type="entry name" value="NAD(P)-bd_dom_sf"/>
</dbReference>
<dbReference type="GO" id="GO:0016616">
    <property type="term" value="F:oxidoreductase activity, acting on the CH-OH group of donors, NAD or NADP as acceptor"/>
    <property type="evidence" value="ECO:0007669"/>
    <property type="project" value="UniProtKB-ARBA"/>
</dbReference>
<feature type="domain" description="Ketoreductase" evidence="4">
    <location>
        <begin position="7"/>
        <end position="190"/>
    </location>
</feature>
<keyword evidence="6" id="KW-1185">Reference proteome</keyword>
<dbReference type="InterPro" id="IPR057326">
    <property type="entry name" value="KR_dom"/>
</dbReference>
<proteinExistence type="inferred from homology"/>
<dbReference type="PROSITE" id="PS00061">
    <property type="entry name" value="ADH_SHORT"/>
    <property type="match status" value="1"/>
</dbReference>
<name>A0A2T6A7P1_9RHOB</name>
<reference evidence="5 6" key="1">
    <citation type="submission" date="2018-04" db="EMBL/GenBank/DDBJ databases">
        <title>Genomic Encyclopedia of Archaeal and Bacterial Type Strains, Phase II (KMG-II): from individual species to whole genera.</title>
        <authorList>
            <person name="Goeker M."/>
        </authorList>
    </citation>
    <scope>NUCLEOTIDE SEQUENCE [LARGE SCALE GENOMIC DNA]</scope>
    <source>
        <strain evidence="5 6">DSM 29329</strain>
    </source>
</reference>
<dbReference type="AlphaFoldDB" id="A0A2T6A7P1"/>
<evidence type="ECO:0000259" key="4">
    <source>
        <dbReference type="SMART" id="SM00822"/>
    </source>
</evidence>
<dbReference type="InterPro" id="IPR020904">
    <property type="entry name" value="Sc_DH/Rdtase_CS"/>
</dbReference>
<dbReference type="PANTHER" id="PTHR43115:SF4">
    <property type="entry name" value="DEHYDROGENASE_REDUCTASE SDR FAMILY MEMBER 11"/>
    <property type="match status" value="1"/>
</dbReference>
<dbReference type="RefSeq" id="WP_107978607.1">
    <property type="nucleotide sequence ID" value="NZ_BMEZ01000035.1"/>
</dbReference>
<dbReference type="OrthoDB" id="658698at2"/>
<comment type="similarity">
    <text evidence="1 3">Belongs to the short-chain dehydrogenases/reductases (SDR) family.</text>
</comment>
<dbReference type="Pfam" id="PF00106">
    <property type="entry name" value="adh_short"/>
    <property type="match status" value="1"/>
</dbReference>